<evidence type="ECO:0000313" key="3">
    <source>
        <dbReference type="Proteomes" id="UP001059617"/>
    </source>
</evidence>
<evidence type="ECO:0000313" key="2">
    <source>
        <dbReference type="EMBL" id="UWP85965.1"/>
    </source>
</evidence>
<evidence type="ECO:0000259" key="1">
    <source>
        <dbReference type="Pfam" id="PF22552"/>
    </source>
</evidence>
<dbReference type="RefSeq" id="WP_259864408.1">
    <property type="nucleotide sequence ID" value="NZ_BAAAST010000036.1"/>
</dbReference>
<protein>
    <submittedName>
        <fullName evidence="2">DUF6301 family protein</fullName>
    </submittedName>
</protein>
<keyword evidence="3" id="KW-1185">Reference proteome</keyword>
<sequence length="467" mass="49882">MSSVDRAGWADVAGELAEALERLRAEDAVSLDVGDTFVQFIRFGRGNVVDGPAVFVHTTAGRPGSPAAEGLAALGWARWDDDATVGQPEVPAPVAPATARRLAEVIVRTLRDVHGAADPAEVTFSSFNNNGLRAPRLRTIAAQPQQAAEDPDPATLLPEPSPAWQRWCAVLADGLGDWSRAALDRLAAAQGWQAAQRHGSAGFSTDTGAWIGAGDRDAGERGHGEISSLSVSQPVEATDAARAFRRALAGAVTVLGHPPLVGDEGRAPFARWRGHRTTLTLAASRGRTLRLLIEPTGPRENVIHNNQKWMTTPDDWRPAELWTTQPDVEAPQAKALDGMMFYPHSTSSTIDGTLDELRSLFGSWCEALPLLYPYASSARWRLRRPDGTMVAEGGFTHQRVTARFGWSDEFGEPLAAAPGADTVADLVGRTGNALALAGITTPGQLRGAAWSDTPAERLDAIRLTLRS</sequence>
<dbReference type="InterPro" id="IPR054344">
    <property type="entry name" value="TY-Chap_N"/>
</dbReference>
<accession>A0ABY5W9D0</accession>
<dbReference type="EMBL" id="CP073720">
    <property type="protein sequence ID" value="UWP85965.1"/>
    <property type="molecule type" value="Genomic_DNA"/>
</dbReference>
<feature type="domain" description="TY-Chap N-terminal" evidence="1">
    <location>
        <begin position="8"/>
        <end position="121"/>
    </location>
</feature>
<reference evidence="2" key="1">
    <citation type="submission" date="2021-04" db="EMBL/GenBank/DDBJ databases">
        <authorList>
            <person name="Hartkoorn R.C."/>
            <person name="Beaudoing E."/>
            <person name="Hot D."/>
        </authorList>
    </citation>
    <scope>NUCLEOTIDE SEQUENCE</scope>
    <source>
        <strain evidence="2">NRRL B-16292</strain>
    </source>
</reference>
<dbReference type="Pfam" id="PF19818">
    <property type="entry name" value="DUF6301"/>
    <property type="match status" value="1"/>
</dbReference>
<gene>
    <name evidence="2" type="ORF">Dfulv_17605</name>
</gene>
<dbReference type="Proteomes" id="UP001059617">
    <property type="component" value="Chromosome"/>
</dbReference>
<proteinExistence type="predicted"/>
<name>A0ABY5W9D0_9ACTN</name>
<reference evidence="2" key="2">
    <citation type="submission" date="2022-09" db="EMBL/GenBank/DDBJ databases">
        <title>Biosynthetic gene clusters of Dactylosporangioum fulvum.</title>
        <authorList>
            <person name="Caradec T."/>
        </authorList>
    </citation>
    <scope>NUCLEOTIDE SEQUENCE</scope>
    <source>
        <strain evidence="2">NRRL B-16292</strain>
    </source>
</reference>
<dbReference type="InterPro" id="IPR046268">
    <property type="entry name" value="DUF6301"/>
</dbReference>
<organism evidence="2 3">
    <name type="scientific">Dactylosporangium fulvum</name>
    <dbReference type="NCBI Taxonomy" id="53359"/>
    <lineage>
        <taxon>Bacteria</taxon>
        <taxon>Bacillati</taxon>
        <taxon>Actinomycetota</taxon>
        <taxon>Actinomycetes</taxon>
        <taxon>Micromonosporales</taxon>
        <taxon>Micromonosporaceae</taxon>
        <taxon>Dactylosporangium</taxon>
    </lineage>
</organism>
<dbReference type="Pfam" id="PF22552">
    <property type="entry name" value="TY-Chap3"/>
    <property type="match status" value="1"/>
</dbReference>